<evidence type="ECO:0000256" key="3">
    <source>
        <dbReference type="ARBA" id="ARBA00023125"/>
    </source>
</evidence>
<dbReference type="Pfam" id="PF03466">
    <property type="entry name" value="LysR_substrate"/>
    <property type="match status" value="1"/>
</dbReference>
<name>A0ABW3MM18_9PSEU</name>
<protein>
    <submittedName>
        <fullName evidence="6">LysR substrate-binding domain-containing protein</fullName>
    </submittedName>
</protein>
<dbReference type="Proteomes" id="UP001597045">
    <property type="component" value="Unassembled WGS sequence"/>
</dbReference>
<keyword evidence="7" id="KW-1185">Reference proteome</keyword>
<reference evidence="7" key="1">
    <citation type="journal article" date="2019" name="Int. J. Syst. Evol. Microbiol.">
        <title>The Global Catalogue of Microorganisms (GCM) 10K type strain sequencing project: providing services to taxonomists for standard genome sequencing and annotation.</title>
        <authorList>
            <consortium name="The Broad Institute Genomics Platform"/>
            <consortium name="The Broad Institute Genome Sequencing Center for Infectious Disease"/>
            <person name="Wu L."/>
            <person name="Ma J."/>
        </authorList>
    </citation>
    <scope>NUCLEOTIDE SEQUENCE [LARGE SCALE GENOMIC DNA]</scope>
    <source>
        <strain evidence="7">JCM 31486</strain>
    </source>
</reference>
<evidence type="ECO:0000313" key="7">
    <source>
        <dbReference type="Proteomes" id="UP001597045"/>
    </source>
</evidence>
<evidence type="ECO:0000313" key="6">
    <source>
        <dbReference type="EMBL" id="MFD1051752.1"/>
    </source>
</evidence>
<evidence type="ECO:0000256" key="4">
    <source>
        <dbReference type="ARBA" id="ARBA00023163"/>
    </source>
</evidence>
<comment type="similarity">
    <text evidence="1">Belongs to the LysR transcriptional regulatory family.</text>
</comment>
<keyword evidence="2" id="KW-0805">Transcription regulation</keyword>
<feature type="domain" description="LysR substrate-binding" evidence="5">
    <location>
        <begin position="9"/>
        <end position="139"/>
    </location>
</feature>
<dbReference type="InterPro" id="IPR005119">
    <property type="entry name" value="LysR_subst-bd"/>
</dbReference>
<feature type="non-terminal residue" evidence="6">
    <location>
        <position position="139"/>
    </location>
</feature>
<evidence type="ECO:0000259" key="5">
    <source>
        <dbReference type="Pfam" id="PF03466"/>
    </source>
</evidence>
<keyword evidence="3" id="KW-0238">DNA-binding</keyword>
<evidence type="ECO:0000256" key="1">
    <source>
        <dbReference type="ARBA" id="ARBA00009437"/>
    </source>
</evidence>
<dbReference type="SUPFAM" id="SSF53850">
    <property type="entry name" value="Periplasmic binding protein-like II"/>
    <property type="match status" value="1"/>
</dbReference>
<dbReference type="EMBL" id="JBHTIS010003841">
    <property type="protein sequence ID" value="MFD1051752.1"/>
    <property type="molecule type" value="Genomic_DNA"/>
</dbReference>
<comment type="caution">
    <text evidence="6">The sequence shown here is derived from an EMBL/GenBank/DDBJ whole genome shotgun (WGS) entry which is preliminary data.</text>
</comment>
<gene>
    <name evidence="6" type="ORF">ACFQ1S_42440</name>
</gene>
<evidence type="ECO:0000256" key="2">
    <source>
        <dbReference type="ARBA" id="ARBA00023015"/>
    </source>
</evidence>
<accession>A0ABW3MM18</accession>
<dbReference type="Gene3D" id="3.40.190.290">
    <property type="match status" value="1"/>
</dbReference>
<dbReference type="PANTHER" id="PTHR30346">
    <property type="entry name" value="TRANSCRIPTIONAL DUAL REGULATOR HCAR-RELATED"/>
    <property type="match status" value="1"/>
</dbReference>
<dbReference type="PANTHER" id="PTHR30346:SF28">
    <property type="entry name" value="HTH-TYPE TRANSCRIPTIONAL REGULATOR CYNR"/>
    <property type="match status" value="1"/>
</dbReference>
<sequence>MITSHTFDIPGLLAGFHDDYPAVEITLAEGNSDRLVEEVLGGRMDAAIIGIAGEPPAGLGVHVLVDQAIVAAVNQRDPLARRTKISVETLRDRALICLPQGTGVRTSLETACAKAGFKPHVAFEAGTPQMLAELAERGL</sequence>
<organism evidence="6 7">
    <name type="scientific">Kibdelosporangium lantanae</name>
    <dbReference type="NCBI Taxonomy" id="1497396"/>
    <lineage>
        <taxon>Bacteria</taxon>
        <taxon>Bacillati</taxon>
        <taxon>Actinomycetota</taxon>
        <taxon>Actinomycetes</taxon>
        <taxon>Pseudonocardiales</taxon>
        <taxon>Pseudonocardiaceae</taxon>
        <taxon>Kibdelosporangium</taxon>
    </lineage>
</organism>
<keyword evidence="4" id="KW-0804">Transcription</keyword>
<proteinExistence type="inferred from homology"/>